<accession>A0A1I4RDT7</accession>
<keyword evidence="4" id="KW-0812">Transmembrane</keyword>
<dbReference type="EC" id="3.5.1.44" evidence="3"/>
<keyword evidence="4" id="KW-0472">Membrane</keyword>
<dbReference type="InterPro" id="IPR038592">
    <property type="entry name" value="CheD-like_sf"/>
</dbReference>
<dbReference type="Pfam" id="PF03975">
    <property type="entry name" value="CheD"/>
    <property type="match status" value="1"/>
</dbReference>
<dbReference type="AlphaFoldDB" id="A0A1I4RDT7"/>
<dbReference type="PANTHER" id="PTHR35147">
    <property type="entry name" value="CHEMORECEPTOR GLUTAMINE DEAMIDASE CHED-RELATED"/>
    <property type="match status" value="1"/>
</dbReference>
<dbReference type="RefSeq" id="WP_093393312.1">
    <property type="nucleotide sequence ID" value="NZ_FOUU01000001.1"/>
</dbReference>
<dbReference type="STRING" id="39841.SAMN05660836_00566"/>
<evidence type="ECO:0000256" key="1">
    <source>
        <dbReference type="ARBA" id="ARBA00022500"/>
    </source>
</evidence>
<keyword evidence="6" id="KW-1185">Reference proteome</keyword>
<gene>
    <name evidence="3" type="primary">cheD</name>
    <name evidence="5" type="ORF">SAMN05660836_00566</name>
</gene>
<protein>
    <recommendedName>
        <fullName evidence="3">Probable chemoreceptor glutamine deamidase CheD</fullName>
        <ecNumber evidence="3">3.5.1.44</ecNumber>
    </recommendedName>
</protein>
<dbReference type="Proteomes" id="UP000199611">
    <property type="component" value="Unassembled WGS sequence"/>
</dbReference>
<sequence>MSEAIRPREYFLKKGYIFIPAVPTLIATVVGTGIAVCLWDRKKQRGGMNHFLFPRAKNRSEATPVFGNASILALVKFFREDGSEIKNLEAQIFGGAVPEESSPEAARIARANVHIARTMLGRYGIPIVAEDVGGHKGRKVVFHSHNGDVAVIHADRIRKSDWYPYDEGER</sequence>
<feature type="transmembrane region" description="Helical" evidence="4">
    <location>
        <begin position="16"/>
        <end position="39"/>
    </location>
</feature>
<evidence type="ECO:0000256" key="3">
    <source>
        <dbReference type="HAMAP-Rule" id="MF_01440"/>
    </source>
</evidence>
<dbReference type="GO" id="GO:0050568">
    <property type="term" value="F:protein-glutamine glutaminase activity"/>
    <property type="evidence" value="ECO:0007669"/>
    <property type="project" value="UniProtKB-UniRule"/>
</dbReference>
<dbReference type="SUPFAM" id="SSF64438">
    <property type="entry name" value="CNF1/YfiH-like putative cysteine hydrolases"/>
    <property type="match status" value="1"/>
</dbReference>
<dbReference type="Gene3D" id="3.30.1330.200">
    <property type="match status" value="1"/>
</dbReference>
<proteinExistence type="inferred from homology"/>
<keyword evidence="2 3" id="KW-0378">Hydrolase</keyword>
<dbReference type="CDD" id="cd16352">
    <property type="entry name" value="CheD"/>
    <property type="match status" value="1"/>
</dbReference>
<dbReference type="OrthoDB" id="9807202at2"/>
<evidence type="ECO:0000313" key="6">
    <source>
        <dbReference type="Proteomes" id="UP000199611"/>
    </source>
</evidence>
<keyword evidence="4" id="KW-1133">Transmembrane helix</keyword>
<comment type="similarity">
    <text evidence="3">Belongs to the CheD family.</text>
</comment>
<evidence type="ECO:0000313" key="5">
    <source>
        <dbReference type="EMBL" id="SFM50441.1"/>
    </source>
</evidence>
<dbReference type="InterPro" id="IPR011324">
    <property type="entry name" value="Cytotoxic_necrot_fac-like_cat"/>
</dbReference>
<organism evidence="5 6">
    <name type="scientific">Thermodesulforhabdus norvegica</name>
    <dbReference type="NCBI Taxonomy" id="39841"/>
    <lineage>
        <taxon>Bacteria</taxon>
        <taxon>Pseudomonadati</taxon>
        <taxon>Thermodesulfobacteriota</taxon>
        <taxon>Syntrophobacteria</taxon>
        <taxon>Syntrophobacterales</taxon>
        <taxon>Thermodesulforhabdaceae</taxon>
        <taxon>Thermodesulforhabdus</taxon>
    </lineage>
</organism>
<evidence type="ECO:0000256" key="2">
    <source>
        <dbReference type="ARBA" id="ARBA00022801"/>
    </source>
</evidence>
<keyword evidence="1 3" id="KW-0145">Chemotaxis</keyword>
<dbReference type="InterPro" id="IPR005659">
    <property type="entry name" value="Chemorcpt_Glu_NH3ase_CheD"/>
</dbReference>
<name>A0A1I4RDT7_9BACT</name>
<dbReference type="EMBL" id="FOUU01000001">
    <property type="protein sequence ID" value="SFM50441.1"/>
    <property type="molecule type" value="Genomic_DNA"/>
</dbReference>
<comment type="function">
    <text evidence="3">Probably deamidates glutamine residues to glutamate on methyl-accepting chemotaxis receptors (MCPs), playing an important role in chemotaxis.</text>
</comment>
<dbReference type="GO" id="GO:0006935">
    <property type="term" value="P:chemotaxis"/>
    <property type="evidence" value="ECO:0007669"/>
    <property type="project" value="UniProtKB-UniRule"/>
</dbReference>
<comment type="catalytic activity">
    <reaction evidence="3">
        <text>L-glutaminyl-[protein] + H2O = L-glutamyl-[protein] + NH4(+)</text>
        <dbReference type="Rhea" id="RHEA:16441"/>
        <dbReference type="Rhea" id="RHEA-COMP:10207"/>
        <dbReference type="Rhea" id="RHEA-COMP:10208"/>
        <dbReference type="ChEBI" id="CHEBI:15377"/>
        <dbReference type="ChEBI" id="CHEBI:28938"/>
        <dbReference type="ChEBI" id="CHEBI:29973"/>
        <dbReference type="ChEBI" id="CHEBI:30011"/>
        <dbReference type="EC" id="3.5.1.44"/>
    </reaction>
</comment>
<evidence type="ECO:0000256" key="4">
    <source>
        <dbReference type="SAM" id="Phobius"/>
    </source>
</evidence>
<dbReference type="HAMAP" id="MF_01440">
    <property type="entry name" value="CheD"/>
    <property type="match status" value="1"/>
</dbReference>
<dbReference type="PANTHER" id="PTHR35147:SF1">
    <property type="entry name" value="CHEMORECEPTOR GLUTAMINE DEAMIDASE CHED-RELATED"/>
    <property type="match status" value="1"/>
</dbReference>
<reference evidence="5 6" key="1">
    <citation type="submission" date="2016-10" db="EMBL/GenBank/DDBJ databases">
        <authorList>
            <person name="de Groot N.N."/>
        </authorList>
    </citation>
    <scope>NUCLEOTIDE SEQUENCE [LARGE SCALE GENOMIC DNA]</scope>
    <source>
        <strain evidence="5 6">DSM 9990</strain>
    </source>
</reference>